<keyword evidence="2" id="KW-1185">Reference proteome</keyword>
<accession>A0A812GZB9</accession>
<dbReference type="AlphaFoldDB" id="A0A812GZB9"/>
<comment type="caution">
    <text evidence="1">The sequence shown here is derived from an EMBL/GenBank/DDBJ whole genome shotgun (WGS) entry which is preliminary data.</text>
</comment>
<protein>
    <submittedName>
        <fullName evidence="1">Uncharacterized protein</fullName>
    </submittedName>
</protein>
<gene>
    <name evidence="1" type="ORF">SNAT2548_LOCUS1027</name>
</gene>
<feature type="non-terminal residue" evidence="1">
    <location>
        <position position="1"/>
    </location>
</feature>
<evidence type="ECO:0000313" key="2">
    <source>
        <dbReference type="Proteomes" id="UP000604046"/>
    </source>
</evidence>
<dbReference type="Proteomes" id="UP000604046">
    <property type="component" value="Unassembled WGS sequence"/>
</dbReference>
<organism evidence="1 2">
    <name type="scientific">Symbiodinium natans</name>
    <dbReference type="NCBI Taxonomy" id="878477"/>
    <lineage>
        <taxon>Eukaryota</taxon>
        <taxon>Sar</taxon>
        <taxon>Alveolata</taxon>
        <taxon>Dinophyceae</taxon>
        <taxon>Suessiales</taxon>
        <taxon>Symbiodiniaceae</taxon>
        <taxon>Symbiodinium</taxon>
    </lineage>
</organism>
<dbReference type="OrthoDB" id="10294874at2759"/>
<feature type="non-terminal residue" evidence="1">
    <location>
        <position position="242"/>
    </location>
</feature>
<sequence length="242" mass="26180">APSTHWRLINTEAVELSWRVSSLQFFEDKDCLEPIPAVAQTGAAFGTEATELTSVDHAFMLNTPRGWEAAKECPPEECHLGFAFATARGVACLVLQQGDIGFHAPGLALQRRGAEVAEWTDVARWGSVSTGRSKLAIACPEPPTVTSAVVSDCHSENGLFQECRVACSEGRGTLEPSMRCVNGAWFVPQCWPLGSLVRVVLDEPQRLKPYWVVLDAGLFASDDCSEPIKMDGVAISSGEFVI</sequence>
<name>A0A812GZB9_9DINO</name>
<proteinExistence type="predicted"/>
<evidence type="ECO:0000313" key="1">
    <source>
        <dbReference type="EMBL" id="CAE6936009.1"/>
    </source>
</evidence>
<reference evidence="1" key="1">
    <citation type="submission" date="2021-02" db="EMBL/GenBank/DDBJ databases">
        <authorList>
            <person name="Dougan E. K."/>
            <person name="Rhodes N."/>
            <person name="Thang M."/>
            <person name="Chan C."/>
        </authorList>
    </citation>
    <scope>NUCLEOTIDE SEQUENCE</scope>
</reference>
<dbReference type="EMBL" id="CAJNDS010000053">
    <property type="protein sequence ID" value="CAE6936009.1"/>
    <property type="molecule type" value="Genomic_DNA"/>
</dbReference>